<sequence>MIKGGGGRGGYNIKKLGVGRGGVEGRGVSYGDIMWGRGYNVGCEGGYNIKKWGIGRGGGREYMWGGYNADEGVRGVYNKQLVTENSVMDGRKDGQRKTISLR</sequence>
<keyword evidence="2" id="KW-1185">Reference proteome</keyword>
<dbReference type="Proteomes" id="UP000828390">
    <property type="component" value="Unassembled WGS sequence"/>
</dbReference>
<dbReference type="AlphaFoldDB" id="A0A9D4MS84"/>
<organism evidence="1 2">
    <name type="scientific">Dreissena polymorpha</name>
    <name type="common">Zebra mussel</name>
    <name type="synonym">Mytilus polymorpha</name>
    <dbReference type="NCBI Taxonomy" id="45954"/>
    <lineage>
        <taxon>Eukaryota</taxon>
        <taxon>Metazoa</taxon>
        <taxon>Spiralia</taxon>
        <taxon>Lophotrochozoa</taxon>
        <taxon>Mollusca</taxon>
        <taxon>Bivalvia</taxon>
        <taxon>Autobranchia</taxon>
        <taxon>Heteroconchia</taxon>
        <taxon>Euheterodonta</taxon>
        <taxon>Imparidentia</taxon>
        <taxon>Neoheterodontei</taxon>
        <taxon>Myida</taxon>
        <taxon>Dreissenoidea</taxon>
        <taxon>Dreissenidae</taxon>
        <taxon>Dreissena</taxon>
    </lineage>
</organism>
<accession>A0A9D4MS84</accession>
<name>A0A9D4MS84_DREPO</name>
<gene>
    <name evidence="1" type="ORF">DPMN_006348</name>
</gene>
<evidence type="ECO:0000313" key="2">
    <source>
        <dbReference type="Proteomes" id="UP000828390"/>
    </source>
</evidence>
<protein>
    <submittedName>
        <fullName evidence="1">Uncharacterized protein</fullName>
    </submittedName>
</protein>
<dbReference type="EMBL" id="JAIWYP010000001">
    <property type="protein sequence ID" value="KAH3882410.1"/>
    <property type="molecule type" value="Genomic_DNA"/>
</dbReference>
<evidence type="ECO:0000313" key="1">
    <source>
        <dbReference type="EMBL" id="KAH3882410.1"/>
    </source>
</evidence>
<reference evidence="1" key="2">
    <citation type="submission" date="2020-11" db="EMBL/GenBank/DDBJ databases">
        <authorList>
            <person name="McCartney M.A."/>
            <person name="Auch B."/>
            <person name="Kono T."/>
            <person name="Mallez S."/>
            <person name="Becker A."/>
            <person name="Gohl D.M."/>
            <person name="Silverstein K.A.T."/>
            <person name="Koren S."/>
            <person name="Bechman K.B."/>
            <person name="Herman A."/>
            <person name="Abrahante J.E."/>
            <person name="Garbe J."/>
        </authorList>
    </citation>
    <scope>NUCLEOTIDE SEQUENCE</scope>
    <source>
        <strain evidence="1">Duluth1</strain>
        <tissue evidence="1">Whole animal</tissue>
    </source>
</reference>
<comment type="caution">
    <text evidence="1">The sequence shown here is derived from an EMBL/GenBank/DDBJ whole genome shotgun (WGS) entry which is preliminary data.</text>
</comment>
<proteinExistence type="predicted"/>
<reference evidence="1" key="1">
    <citation type="journal article" date="2019" name="bioRxiv">
        <title>The Genome of the Zebra Mussel, Dreissena polymorpha: A Resource for Invasive Species Research.</title>
        <authorList>
            <person name="McCartney M.A."/>
            <person name="Auch B."/>
            <person name="Kono T."/>
            <person name="Mallez S."/>
            <person name="Zhang Y."/>
            <person name="Obille A."/>
            <person name="Becker A."/>
            <person name="Abrahante J.E."/>
            <person name="Garbe J."/>
            <person name="Badalamenti J.P."/>
            <person name="Herman A."/>
            <person name="Mangelson H."/>
            <person name="Liachko I."/>
            <person name="Sullivan S."/>
            <person name="Sone E.D."/>
            <person name="Koren S."/>
            <person name="Silverstein K.A.T."/>
            <person name="Beckman K.B."/>
            <person name="Gohl D.M."/>
        </authorList>
    </citation>
    <scope>NUCLEOTIDE SEQUENCE</scope>
    <source>
        <strain evidence="1">Duluth1</strain>
        <tissue evidence="1">Whole animal</tissue>
    </source>
</reference>